<keyword evidence="3" id="KW-1185">Reference proteome</keyword>
<keyword evidence="1" id="KW-0472">Membrane</keyword>
<keyword evidence="1" id="KW-0812">Transmembrane</keyword>
<dbReference type="KEGG" id="mas:Mahau_1368"/>
<protein>
    <recommendedName>
        <fullName evidence="4">Holin</fullName>
    </recommendedName>
</protein>
<feature type="transmembrane region" description="Helical" evidence="1">
    <location>
        <begin position="54"/>
        <end position="73"/>
    </location>
</feature>
<sequence>MQAYIGDIAIVPIIMGITEVFKALGMPAKYGPLMSWIIGLVIGFMYIAPQDPATAFVVGSALGLSAAGLYESGKTVYLEMRNKKNADR</sequence>
<dbReference type="STRING" id="697281.Mahau_1368"/>
<name>F3ZXA5_MAHA5</name>
<dbReference type="eggNOG" id="ENOG5033FJA">
    <property type="taxonomic scope" value="Bacteria"/>
</dbReference>
<organism evidence="2 3">
    <name type="scientific">Mahella australiensis (strain DSM 15567 / CIP 107919 / 50-1 BON)</name>
    <dbReference type="NCBI Taxonomy" id="697281"/>
    <lineage>
        <taxon>Bacteria</taxon>
        <taxon>Bacillati</taxon>
        <taxon>Bacillota</taxon>
        <taxon>Clostridia</taxon>
        <taxon>Thermoanaerobacterales</taxon>
        <taxon>Thermoanaerobacterales Family IV. Incertae Sedis</taxon>
        <taxon>Mahella</taxon>
    </lineage>
</organism>
<keyword evidence="1" id="KW-1133">Transmembrane helix</keyword>
<dbReference type="Proteomes" id="UP000008457">
    <property type="component" value="Chromosome"/>
</dbReference>
<dbReference type="HOGENOM" id="CLU_184244_0_0_9"/>
<evidence type="ECO:0000313" key="2">
    <source>
        <dbReference type="EMBL" id="AEE96562.1"/>
    </source>
</evidence>
<reference evidence="2 3" key="2">
    <citation type="journal article" date="2011" name="Stand. Genomic Sci.">
        <title>Complete genome sequence of Mahella australiensis type strain (50-1 BON).</title>
        <authorList>
            <person name="Sikorski J."/>
            <person name="Teshima H."/>
            <person name="Nolan M."/>
            <person name="Lucas S."/>
            <person name="Hammon N."/>
            <person name="Deshpande S."/>
            <person name="Cheng J.F."/>
            <person name="Pitluck S."/>
            <person name="Liolios K."/>
            <person name="Pagani I."/>
            <person name="Ivanova N."/>
            <person name="Huntemann M."/>
            <person name="Mavromatis K."/>
            <person name="Ovchinikova G."/>
            <person name="Pati A."/>
            <person name="Tapia R."/>
            <person name="Han C."/>
            <person name="Goodwin L."/>
            <person name="Chen A."/>
            <person name="Palaniappan K."/>
            <person name="Land M."/>
            <person name="Hauser L."/>
            <person name="Ngatchou-Djao O.D."/>
            <person name="Rohde M."/>
            <person name="Pukall R."/>
            <person name="Spring S."/>
            <person name="Abt B."/>
            <person name="Goker M."/>
            <person name="Detter J.C."/>
            <person name="Woyke T."/>
            <person name="Bristow J."/>
            <person name="Markowitz V."/>
            <person name="Hugenholtz P."/>
            <person name="Eisen J.A."/>
            <person name="Kyrpides N.C."/>
            <person name="Klenk H.P."/>
            <person name="Lapidus A."/>
        </authorList>
    </citation>
    <scope>NUCLEOTIDE SEQUENCE [LARGE SCALE GENOMIC DNA]</scope>
    <source>
        <strain evidence="3">DSM 15567 / CIP 107919 / 50-1 BON</strain>
    </source>
</reference>
<evidence type="ECO:0000313" key="3">
    <source>
        <dbReference type="Proteomes" id="UP000008457"/>
    </source>
</evidence>
<dbReference type="AlphaFoldDB" id="F3ZXA5"/>
<accession>F3ZXA5</accession>
<proteinExistence type="predicted"/>
<evidence type="ECO:0000256" key="1">
    <source>
        <dbReference type="SAM" id="Phobius"/>
    </source>
</evidence>
<evidence type="ECO:0008006" key="4">
    <source>
        <dbReference type="Google" id="ProtNLM"/>
    </source>
</evidence>
<dbReference type="EMBL" id="CP002360">
    <property type="protein sequence ID" value="AEE96562.1"/>
    <property type="molecule type" value="Genomic_DNA"/>
</dbReference>
<reference evidence="3" key="1">
    <citation type="submission" date="2010-11" db="EMBL/GenBank/DDBJ databases">
        <title>The complete genome of Mahella australiensis DSM 15567.</title>
        <authorList>
            <consortium name="US DOE Joint Genome Institute (JGI-PGF)"/>
            <person name="Lucas S."/>
            <person name="Copeland A."/>
            <person name="Lapidus A."/>
            <person name="Bruce D."/>
            <person name="Goodwin L."/>
            <person name="Pitluck S."/>
            <person name="Kyrpides N."/>
            <person name="Mavromatis K."/>
            <person name="Pagani I."/>
            <person name="Ivanova N."/>
            <person name="Teshima H."/>
            <person name="Brettin T."/>
            <person name="Detter J.C."/>
            <person name="Han C."/>
            <person name="Tapia R."/>
            <person name="Land M."/>
            <person name="Hauser L."/>
            <person name="Markowitz V."/>
            <person name="Cheng J.-F."/>
            <person name="Hugenholtz P."/>
            <person name="Woyke T."/>
            <person name="Wu D."/>
            <person name="Spring S."/>
            <person name="Pukall R."/>
            <person name="Steenblock K."/>
            <person name="Schneider S."/>
            <person name="Klenk H.-P."/>
            <person name="Eisen J.A."/>
        </authorList>
    </citation>
    <scope>NUCLEOTIDE SEQUENCE [LARGE SCALE GENOMIC DNA]</scope>
    <source>
        <strain evidence="3">DSM 15567 / CIP 107919 / 50-1 BON</strain>
    </source>
</reference>
<dbReference type="RefSeq" id="WP_013780992.1">
    <property type="nucleotide sequence ID" value="NC_015520.1"/>
</dbReference>
<feature type="transmembrane region" description="Helical" evidence="1">
    <location>
        <begin position="30"/>
        <end position="48"/>
    </location>
</feature>
<gene>
    <name evidence="2" type="ordered locus">Mahau_1368</name>
</gene>